<dbReference type="OrthoDB" id="514070at2759"/>
<evidence type="ECO:0000313" key="3">
    <source>
        <dbReference type="Proteomes" id="UP000007431"/>
    </source>
</evidence>
<gene>
    <name evidence="2" type="ORF">SCHCODRAFT_49536</name>
</gene>
<dbReference type="Proteomes" id="UP000007431">
    <property type="component" value="Unassembled WGS sequence"/>
</dbReference>
<dbReference type="GeneID" id="9587825"/>
<sequence>MDDAKTPLPKYLKLFTDNGVPVKTAMTVAGKIYKTYNTPNHLRGLEDIDLVRAGIDDKDTRKLVLAALRKAGYGPSSRTPVKRVAEAEATAGPSSEALTATTPARKRRRTEDKNDLLPSAAPDDATQYGNLDFAEVLDPEKIAGHRTIVNRAPLMTAWASVVAERIGFAREEALSIASAFTEMNAITKGVSLGIYAKGKEKGLDADGSQPYVDLMGRRVALFRTQGDERRGQPDQWRALSPKEGKPIAPSTAFAYISRAFRHTAPFVVGALRLLAASYDPGELNAKGYGLYADFRPEVEGWGQRSEVSCDRILALRKVAKEAWTDATKGAKAEEATTSVQDDAKTDIGPVKHEEHEQLPSEPDSAQTSDTKPATTVPSSA</sequence>
<dbReference type="RefSeq" id="XP_003037913.1">
    <property type="nucleotide sequence ID" value="XM_003037867.1"/>
</dbReference>
<feature type="region of interest" description="Disordered" evidence="1">
    <location>
        <begin position="73"/>
        <end position="126"/>
    </location>
</feature>
<name>D8PPX9_SCHCM</name>
<dbReference type="InParanoid" id="D8PPX9"/>
<dbReference type="OMA" id="IMMAWAF"/>
<protein>
    <submittedName>
        <fullName evidence="2">Uncharacterized protein</fullName>
    </submittedName>
</protein>
<feature type="compositionally biased region" description="Polar residues" evidence="1">
    <location>
        <begin position="363"/>
        <end position="380"/>
    </location>
</feature>
<accession>D8PPX9</accession>
<dbReference type="VEuPathDB" id="FungiDB:SCHCODRAFT_02687564"/>
<feature type="region of interest" description="Disordered" evidence="1">
    <location>
        <begin position="324"/>
        <end position="380"/>
    </location>
</feature>
<organism evidence="3">
    <name type="scientific">Schizophyllum commune (strain H4-8 / FGSC 9210)</name>
    <name type="common">Split gill fungus</name>
    <dbReference type="NCBI Taxonomy" id="578458"/>
    <lineage>
        <taxon>Eukaryota</taxon>
        <taxon>Fungi</taxon>
        <taxon>Dikarya</taxon>
        <taxon>Basidiomycota</taxon>
        <taxon>Agaricomycotina</taxon>
        <taxon>Agaricomycetes</taxon>
        <taxon>Agaricomycetidae</taxon>
        <taxon>Agaricales</taxon>
        <taxon>Schizophyllaceae</taxon>
        <taxon>Schizophyllum</taxon>
    </lineage>
</organism>
<keyword evidence="3" id="KW-1185">Reference proteome</keyword>
<dbReference type="KEGG" id="scm:SCHCO_02687564"/>
<dbReference type="AlphaFoldDB" id="D8PPX9"/>
<reference evidence="2 3" key="1">
    <citation type="journal article" date="2010" name="Nat. Biotechnol.">
        <title>Genome sequence of the model mushroom Schizophyllum commune.</title>
        <authorList>
            <person name="Ohm R.A."/>
            <person name="de Jong J.F."/>
            <person name="Lugones L.G."/>
            <person name="Aerts A."/>
            <person name="Kothe E."/>
            <person name="Stajich J.E."/>
            <person name="de Vries R.P."/>
            <person name="Record E."/>
            <person name="Levasseur A."/>
            <person name="Baker S.E."/>
            <person name="Bartholomew K.A."/>
            <person name="Coutinho P.M."/>
            <person name="Erdmann S."/>
            <person name="Fowler T.J."/>
            <person name="Gathman A.C."/>
            <person name="Lombard V."/>
            <person name="Henrissat B."/>
            <person name="Knabe N."/>
            <person name="Kuees U."/>
            <person name="Lilly W.W."/>
            <person name="Lindquist E."/>
            <person name="Lucas S."/>
            <person name="Magnuson J.K."/>
            <person name="Piumi F."/>
            <person name="Raudaskoski M."/>
            <person name="Salamov A."/>
            <person name="Schmutz J."/>
            <person name="Schwarze F.W.M.R."/>
            <person name="vanKuyk P.A."/>
            <person name="Horton J.S."/>
            <person name="Grigoriev I.V."/>
            <person name="Woesten H.A.B."/>
        </authorList>
    </citation>
    <scope>NUCLEOTIDE SEQUENCE [LARGE SCALE GENOMIC DNA]</scope>
    <source>
        <strain evidence="3">H4-8 / FGSC 9210</strain>
    </source>
</reference>
<evidence type="ECO:0000313" key="2">
    <source>
        <dbReference type="EMBL" id="EFJ03011.1"/>
    </source>
</evidence>
<dbReference type="eggNOG" id="ENOG502S1K0">
    <property type="taxonomic scope" value="Eukaryota"/>
</dbReference>
<feature type="compositionally biased region" description="Basic and acidic residues" evidence="1">
    <location>
        <begin position="341"/>
        <end position="358"/>
    </location>
</feature>
<proteinExistence type="predicted"/>
<evidence type="ECO:0000256" key="1">
    <source>
        <dbReference type="SAM" id="MobiDB-lite"/>
    </source>
</evidence>
<feature type="compositionally biased region" description="Basic and acidic residues" evidence="1">
    <location>
        <begin position="324"/>
        <end position="334"/>
    </location>
</feature>
<dbReference type="EMBL" id="GL377302">
    <property type="protein sequence ID" value="EFJ03011.1"/>
    <property type="molecule type" value="Genomic_DNA"/>
</dbReference>
<dbReference type="HOGENOM" id="CLU_046576_1_0_1"/>